<dbReference type="InterPro" id="IPR014162">
    <property type="entry name" value="CpoB_C"/>
</dbReference>
<dbReference type="Proteomes" id="UP000095463">
    <property type="component" value="Unassembled WGS sequence"/>
</dbReference>
<dbReference type="SUPFAM" id="SSF48452">
    <property type="entry name" value="TPR-like"/>
    <property type="match status" value="1"/>
</dbReference>
<keyword evidence="1" id="KW-0732">Signal</keyword>
<feature type="repeat" description="TPR" evidence="2">
    <location>
        <begin position="226"/>
        <end position="259"/>
    </location>
</feature>
<protein>
    <recommendedName>
        <fullName evidence="1">Cell division coordinator CpoB</fullName>
    </recommendedName>
</protein>
<feature type="compositionally biased region" description="Polar residues" evidence="3">
    <location>
        <begin position="127"/>
        <end position="139"/>
    </location>
</feature>
<dbReference type="Pfam" id="PF13174">
    <property type="entry name" value="TPR_6"/>
    <property type="match status" value="1"/>
</dbReference>
<evidence type="ECO:0000313" key="5">
    <source>
        <dbReference type="Proteomes" id="UP000095463"/>
    </source>
</evidence>
<feature type="signal peptide" evidence="1">
    <location>
        <begin position="1"/>
        <end position="31"/>
    </location>
</feature>
<comment type="function">
    <text evidence="1">Mediates coordination of peptidoglycan synthesis and outer membrane constriction during cell division.</text>
</comment>
<dbReference type="InterPro" id="IPR019734">
    <property type="entry name" value="TPR_rpt"/>
</dbReference>
<sequence length="353" mass="37275" precursor="true">MVKLPPIRGSAFRPAIYAALLASVLSAPAVAASSPLPTEALLPPKAIAETRIHVAQNQQSSAQLLVRIQELEDLIRTLTGRVEGLEFQLTQMQTQLAKQAEDNEFRFQELEGGAGGKPQAAAPTDGVTPSDTLPQTSTQVPAVETPAEEAPAVAATPEAPAAAAPMDDLPLADLNGEPMDSLGDSADPLLKGGIDQLGTMSGEDPLGGRPLDLSLGDGGGISSGDAKAQYDAGYDAMTRGDYAFASDQFQQFVALYPDDPQTPDAINWLGEALIQQGQFTDAAQVLADGYTKHKESKRAPDMMLKLGVALIGADQVDVGCRTFYTLKQRYPQLSAAFTQRLDEEAQKAKCPVT</sequence>
<dbReference type="OrthoDB" id="7185608at2"/>
<comment type="caution">
    <text evidence="4">The sequence shown here is derived from an EMBL/GenBank/DDBJ whole genome shotgun (WGS) entry which is preliminary data.</text>
</comment>
<feature type="region of interest" description="Disordered" evidence="3">
    <location>
        <begin position="111"/>
        <end position="162"/>
    </location>
</feature>
<dbReference type="AlphaFoldDB" id="A0A1E5XS23"/>
<feature type="compositionally biased region" description="Low complexity" evidence="3">
    <location>
        <begin position="140"/>
        <end position="162"/>
    </location>
</feature>
<dbReference type="Pfam" id="PF13432">
    <property type="entry name" value="TPR_16"/>
    <property type="match status" value="1"/>
</dbReference>
<evidence type="ECO:0000256" key="2">
    <source>
        <dbReference type="PROSITE-ProRule" id="PRU00339"/>
    </source>
</evidence>
<dbReference type="NCBIfam" id="TIGR02795">
    <property type="entry name" value="tol_pal_ybgF"/>
    <property type="match status" value="1"/>
</dbReference>
<dbReference type="EMBL" id="LAJE02000158">
    <property type="protein sequence ID" value="OEO31412.1"/>
    <property type="molecule type" value="Genomic_DNA"/>
</dbReference>
<name>A0A1E5XS23_9HYPH</name>
<dbReference type="PROSITE" id="PS50005">
    <property type="entry name" value="TPR"/>
    <property type="match status" value="1"/>
</dbReference>
<keyword evidence="2" id="KW-0802">TPR repeat</keyword>
<evidence type="ECO:0000256" key="1">
    <source>
        <dbReference type="HAMAP-Rule" id="MF_02066"/>
    </source>
</evidence>
<keyword evidence="1" id="KW-0131">Cell cycle</keyword>
<dbReference type="GO" id="GO:0043093">
    <property type="term" value="P:FtsZ-dependent cytokinesis"/>
    <property type="evidence" value="ECO:0007669"/>
    <property type="project" value="UniProtKB-UniRule"/>
</dbReference>
<dbReference type="InterPro" id="IPR034706">
    <property type="entry name" value="CpoB"/>
</dbReference>
<dbReference type="GO" id="GO:0030288">
    <property type="term" value="C:outer membrane-bounded periplasmic space"/>
    <property type="evidence" value="ECO:0007669"/>
    <property type="project" value="UniProtKB-UniRule"/>
</dbReference>
<comment type="subcellular location">
    <subcellularLocation>
        <location evidence="1">Periplasm</location>
    </subcellularLocation>
</comment>
<gene>
    <name evidence="1" type="primary">cpoB</name>
    <name evidence="4" type="ORF">VW23_016000</name>
</gene>
<evidence type="ECO:0000313" key="4">
    <source>
        <dbReference type="EMBL" id="OEO31412.1"/>
    </source>
</evidence>
<feature type="chain" id="PRO_5009987428" description="Cell division coordinator CpoB" evidence="1">
    <location>
        <begin position="32"/>
        <end position="353"/>
    </location>
</feature>
<keyword evidence="1" id="KW-0132">Cell division</keyword>
<organism evidence="4 5">
    <name type="scientific">Devosia insulae DS-56</name>
    <dbReference type="NCBI Taxonomy" id="1116389"/>
    <lineage>
        <taxon>Bacteria</taxon>
        <taxon>Pseudomonadati</taxon>
        <taxon>Pseudomonadota</taxon>
        <taxon>Alphaproteobacteria</taxon>
        <taxon>Hyphomicrobiales</taxon>
        <taxon>Devosiaceae</taxon>
        <taxon>Devosia</taxon>
    </lineage>
</organism>
<accession>A0A1E5XS23</accession>
<comment type="similarity">
    <text evidence="1">Belongs to the CpoB family.</text>
</comment>
<keyword evidence="1" id="KW-0574">Periplasm</keyword>
<proteinExistence type="inferred from homology"/>
<reference evidence="4 5" key="1">
    <citation type="journal article" date="2015" name="Genome Announc.">
        <title>Genome Assemblies of Three Soil-Associated Devosia species: D. insulae, D. limi, and D. soli.</title>
        <authorList>
            <person name="Hassan Y.I."/>
            <person name="Lepp D."/>
            <person name="Zhou T."/>
        </authorList>
    </citation>
    <scope>NUCLEOTIDE SEQUENCE [LARGE SCALE GENOMIC DNA]</scope>
    <source>
        <strain evidence="4 5">DS-56</strain>
    </source>
</reference>
<dbReference type="HAMAP" id="MF_02066">
    <property type="entry name" value="CpoB"/>
    <property type="match status" value="1"/>
</dbReference>
<keyword evidence="5" id="KW-1185">Reference proteome</keyword>
<evidence type="ECO:0000256" key="3">
    <source>
        <dbReference type="SAM" id="MobiDB-lite"/>
    </source>
</evidence>
<dbReference type="InterPro" id="IPR011990">
    <property type="entry name" value="TPR-like_helical_dom_sf"/>
</dbReference>
<dbReference type="Gene3D" id="1.25.40.10">
    <property type="entry name" value="Tetratricopeptide repeat domain"/>
    <property type="match status" value="1"/>
</dbReference>